<feature type="region of interest" description="Disordered" evidence="1">
    <location>
        <begin position="38"/>
        <end position="68"/>
    </location>
</feature>
<protein>
    <submittedName>
        <fullName evidence="4">T9SS type A sorting domain-containing protein</fullName>
    </submittedName>
</protein>
<dbReference type="SUPFAM" id="SSF50939">
    <property type="entry name" value="Sialidases"/>
    <property type="match status" value="1"/>
</dbReference>
<dbReference type="InterPro" id="IPR026444">
    <property type="entry name" value="Secre_tail"/>
</dbReference>
<feature type="compositionally biased region" description="Polar residues" evidence="1">
    <location>
        <begin position="45"/>
        <end position="68"/>
    </location>
</feature>
<dbReference type="RefSeq" id="WP_378017651.1">
    <property type="nucleotide sequence ID" value="NZ_JBHSKT010000006.1"/>
</dbReference>
<keyword evidence="2" id="KW-0732">Signal</keyword>
<evidence type="ECO:0000256" key="1">
    <source>
        <dbReference type="SAM" id="MobiDB-lite"/>
    </source>
</evidence>
<evidence type="ECO:0000313" key="5">
    <source>
        <dbReference type="Proteomes" id="UP001596161"/>
    </source>
</evidence>
<reference evidence="5" key="1">
    <citation type="journal article" date="2019" name="Int. J. Syst. Evol. Microbiol.">
        <title>The Global Catalogue of Microorganisms (GCM) 10K type strain sequencing project: providing services to taxonomists for standard genome sequencing and annotation.</title>
        <authorList>
            <consortium name="The Broad Institute Genomics Platform"/>
            <consortium name="The Broad Institute Genome Sequencing Center for Infectious Disease"/>
            <person name="Wu L."/>
            <person name="Ma J."/>
        </authorList>
    </citation>
    <scope>NUCLEOTIDE SEQUENCE [LARGE SCALE GENOMIC DNA]</scope>
    <source>
        <strain evidence="5">KACC 12602</strain>
    </source>
</reference>
<keyword evidence="5" id="KW-1185">Reference proteome</keyword>
<evidence type="ECO:0000313" key="4">
    <source>
        <dbReference type="EMBL" id="MFC5271284.1"/>
    </source>
</evidence>
<proteinExistence type="predicted"/>
<accession>A0ABW0EAD8</accession>
<sequence>MMKKLLFLGLAFSASVGVSSAQKARQIVAKTGPVALMKADRDGKTGTSGNSTAKDRPGSNQKTNVTGSFGTKVGKSYYDLPSNSSVANRTLRHSDGTVSVVWTETCFGPQSPNFASRGVGYNYFDGTTWKEGATSRPGEFQGTCGYPAAQANFGIASKRVGWPEIVSVGGNEMVFTHDVGISVTKRPAKGATGITTWGQTTDLAFTQNIGGVTGNNGTWPRVIADGNNIHMIYTINNTPLPVINGVSGMVVYSRSTDGGNTWDKQNIQLPGLTYANGYDRIGGDAYALAVNGQNVAIVTGSAGDPWTLWKSTDNGDNFTRTVMSSVVPADTVGNTIISPNAAGSVDTFYTAFTNDNAHALTIDNAGNVHVFAGEIRVAVRDTLGSLRPVTNGTWFPNSGAGILHWTDKAGAPTTPTLIAELEEPRKPISWTIPTGKNGGGIAPYGQVGLLSMPNAAYDAQGNVYLVYSGVMLGTSHTSDSTGQPFRDLYLTKFTASTNSWIAADRVTNIARKLDIYGDSSSTAEQLEESVFPSVHHFVDTDGLLHVSWMSDDKPGMTLGRDEDPEKENSIMYMAMKVEELLGRKKDMAAFVNEIKAYPNPTSGKIAINVDLKKSANVKVRVTNIMGQEVASVEAGKLATGKNTISVDMSNFANGVYLYTVSSDNFTVTNRIVKQ</sequence>
<evidence type="ECO:0000256" key="2">
    <source>
        <dbReference type="SAM" id="SignalP"/>
    </source>
</evidence>
<feature type="domain" description="Secretion system C-terminal sorting" evidence="3">
    <location>
        <begin position="597"/>
        <end position="672"/>
    </location>
</feature>
<dbReference type="CDD" id="cd15482">
    <property type="entry name" value="Sialidase_non-viral"/>
    <property type="match status" value="1"/>
</dbReference>
<evidence type="ECO:0000259" key="3">
    <source>
        <dbReference type="Pfam" id="PF18962"/>
    </source>
</evidence>
<dbReference type="NCBIfam" id="TIGR04183">
    <property type="entry name" value="Por_Secre_tail"/>
    <property type="match status" value="1"/>
</dbReference>
<organism evidence="4 5">
    <name type="scientific">Adhaeribacter terreus</name>
    <dbReference type="NCBI Taxonomy" id="529703"/>
    <lineage>
        <taxon>Bacteria</taxon>
        <taxon>Pseudomonadati</taxon>
        <taxon>Bacteroidota</taxon>
        <taxon>Cytophagia</taxon>
        <taxon>Cytophagales</taxon>
        <taxon>Hymenobacteraceae</taxon>
        <taxon>Adhaeribacter</taxon>
    </lineage>
</organism>
<dbReference type="Pfam" id="PF18962">
    <property type="entry name" value="Por_Secre_tail"/>
    <property type="match status" value="1"/>
</dbReference>
<comment type="caution">
    <text evidence="4">The sequence shown here is derived from an EMBL/GenBank/DDBJ whole genome shotgun (WGS) entry which is preliminary data.</text>
</comment>
<gene>
    <name evidence="4" type="ORF">ACFPIB_11730</name>
</gene>
<dbReference type="InterPro" id="IPR036278">
    <property type="entry name" value="Sialidase_sf"/>
</dbReference>
<name>A0ABW0EAD8_9BACT</name>
<dbReference type="Proteomes" id="UP001596161">
    <property type="component" value="Unassembled WGS sequence"/>
</dbReference>
<dbReference type="EMBL" id="JBHSKT010000006">
    <property type="protein sequence ID" value="MFC5271284.1"/>
    <property type="molecule type" value="Genomic_DNA"/>
</dbReference>
<feature type="chain" id="PRO_5047146516" evidence="2">
    <location>
        <begin position="21"/>
        <end position="674"/>
    </location>
</feature>
<dbReference type="Gene3D" id="2.60.40.4070">
    <property type="match status" value="1"/>
</dbReference>
<feature type="signal peptide" evidence="2">
    <location>
        <begin position="1"/>
        <end position="20"/>
    </location>
</feature>